<sequence length="62" mass="6708">MAGCRFTGSPVYRGSALTTGKRPVWGQKTAKFIDLVAENGGADLRAAVSFDKLMKSSILKRF</sequence>
<name>A0A080M6X1_9PROT</name>
<evidence type="ECO:0000313" key="1">
    <source>
        <dbReference type="EMBL" id="KFB76230.1"/>
    </source>
</evidence>
<comment type="caution">
    <text evidence="1">The sequence shown here is derived from an EMBL/GenBank/DDBJ whole genome shotgun (WGS) entry which is preliminary data.</text>
</comment>
<keyword evidence="2" id="KW-1185">Reference proteome</keyword>
<protein>
    <submittedName>
        <fullName evidence="1">Uncharacterized protein</fullName>
    </submittedName>
</protein>
<gene>
    <name evidence="1" type="ORF">AW06_002652</name>
</gene>
<dbReference type="AlphaFoldDB" id="A0A080M6X1"/>
<dbReference type="Proteomes" id="UP000021315">
    <property type="component" value="Unassembled WGS sequence"/>
</dbReference>
<proteinExistence type="predicted"/>
<evidence type="ECO:0000313" key="2">
    <source>
        <dbReference type="Proteomes" id="UP000021315"/>
    </source>
</evidence>
<reference evidence="1" key="1">
    <citation type="submission" date="2014-02" db="EMBL/GenBank/DDBJ databases">
        <title>Expanding our view of genomic diversity in Candidatus Accumulibacter clades.</title>
        <authorList>
            <person name="Skennerton C.T."/>
            <person name="Barr J.J."/>
            <person name="Slater F.R."/>
            <person name="Bond P.L."/>
            <person name="Tyson G.W."/>
        </authorList>
    </citation>
    <scope>NUCLEOTIDE SEQUENCE [LARGE SCALE GENOMIC DNA]</scope>
</reference>
<dbReference type="EMBL" id="JDST02000059">
    <property type="protein sequence ID" value="KFB76230.1"/>
    <property type="molecule type" value="Genomic_DNA"/>
</dbReference>
<accession>A0A080M6X1</accession>
<organism evidence="1 2">
    <name type="scientific">Candidatus Accumulibacter cognatus</name>
    <dbReference type="NCBI Taxonomy" id="2954383"/>
    <lineage>
        <taxon>Bacteria</taxon>
        <taxon>Pseudomonadati</taxon>
        <taxon>Pseudomonadota</taxon>
        <taxon>Betaproteobacteria</taxon>
        <taxon>Candidatus Accumulibacter</taxon>
    </lineage>
</organism>
<dbReference type="STRING" id="1453999.AW06_002652"/>